<dbReference type="GO" id="GO:0006749">
    <property type="term" value="P:glutathione metabolic process"/>
    <property type="evidence" value="ECO:0007669"/>
    <property type="project" value="TreeGrafter"/>
</dbReference>
<evidence type="ECO:0000259" key="1">
    <source>
        <dbReference type="PROSITE" id="PS50404"/>
    </source>
</evidence>
<reference evidence="2 3" key="1">
    <citation type="submission" date="2018-04" db="EMBL/GenBank/DDBJ databases">
        <title>The genome of golden apple snail Pomacea canaliculata provides insight into stress tolerance and invasive adaptation.</title>
        <authorList>
            <person name="Liu C."/>
            <person name="Liu B."/>
            <person name="Ren Y."/>
            <person name="Zhang Y."/>
            <person name="Wang H."/>
            <person name="Li S."/>
            <person name="Jiang F."/>
            <person name="Yin L."/>
            <person name="Zhang G."/>
            <person name="Qian W."/>
            <person name="Fan W."/>
        </authorList>
    </citation>
    <scope>NUCLEOTIDE SEQUENCE [LARGE SCALE GENOMIC DNA]</scope>
    <source>
        <strain evidence="2">SZHN2017</strain>
        <tissue evidence="2">Muscle</tissue>
    </source>
</reference>
<dbReference type="OrthoDB" id="414243at2759"/>
<dbReference type="InterPro" id="IPR004046">
    <property type="entry name" value="GST_C"/>
</dbReference>
<dbReference type="PROSITE" id="PS50404">
    <property type="entry name" value="GST_NTER"/>
    <property type="match status" value="1"/>
</dbReference>
<dbReference type="PANTHER" id="PTHR11571:SF150">
    <property type="entry name" value="GLUTATHIONE S-TRANSFERASE"/>
    <property type="match status" value="1"/>
</dbReference>
<dbReference type="AlphaFoldDB" id="A0A2T7NVR9"/>
<evidence type="ECO:0000313" key="3">
    <source>
        <dbReference type="Proteomes" id="UP000245119"/>
    </source>
</evidence>
<dbReference type="SUPFAM" id="SSF47616">
    <property type="entry name" value="GST C-terminal domain-like"/>
    <property type="match status" value="1"/>
</dbReference>
<dbReference type="Gene3D" id="1.20.1050.130">
    <property type="match status" value="1"/>
</dbReference>
<dbReference type="InterPro" id="IPR050213">
    <property type="entry name" value="GST_superfamily"/>
</dbReference>
<organism evidence="2 3">
    <name type="scientific">Pomacea canaliculata</name>
    <name type="common">Golden apple snail</name>
    <dbReference type="NCBI Taxonomy" id="400727"/>
    <lineage>
        <taxon>Eukaryota</taxon>
        <taxon>Metazoa</taxon>
        <taxon>Spiralia</taxon>
        <taxon>Lophotrochozoa</taxon>
        <taxon>Mollusca</taxon>
        <taxon>Gastropoda</taxon>
        <taxon>Caenogastropoda</taxon>
        <taxon>Architaenioglossa</taxon>
        <taxon>Ampullarioidea</taxon>
        <taxon>Ampullariidae</taxon>
        <taxon>Pomacea</taxon>
    </lineage>
</organism>
<proteinExistence type="predicted"/>
<dbReference type="PANTHER" id="PTHR11571">
    <property type="entry name" value="GLUTATHIONE S-TRANSFERASE"/>
    <property type="match status" value="1"/>
</dbReference>
<comment type="caution">
    <text evidence="2">The sequence shown here is derived from an EMBL/GenBank/DDBJ whole genome shotgun (WGS) entry which is preliminary data.</text>
</comment>
<dbReference type="InterPro" id="IPR004045">
    <property type="entry name" value="Glutathione_S-Trfase_N"/>
</dbReference>
<evidence type="ECO:0000313" key="2">
    <source>
        <dbReference type="EMBL" id="PVD25262.1"/>
    </source>
</evidence>
<dbReference type="InterPro" id="IPR040079">
    <property type="entry name" value="Glutathione_S-Trfase"/>
</dbReference>
<dbReference type="SUPFAM" id="SSF52833">
    <property type="entry name" value="Thioredoxin-like"/>
    <property type="match status" value="1"/>
</dbReference>
<name>A0A2T7NVR9_POMCA</name>
<dbReference type="EMBL" id="PZQS01000009">
    <property type="protein sequence ID" value="PVD25262.1"/>
    <property type="molecule type" value="Genomic_DNA"/>
</dbReference>
<feature type="domain" description="GST N-terminal" evidence="1">
    <location>
        <begin position="2"/>
        <end position="79"/>
    </location>
</feature>
<sequence length="214" mass="24762">MDAIKLVYFHLRGRAEMIRLMLEAAGQEYEEERVQFGDWLQRKPDAPFGSLPYIEYQGKRYGQSIAIATFIAKQLGFYGKTNLDALRIDEISWLWEDQLTSNLTGSRWAKDEKVKAEHRRKTLEEDLPKFFGFYERLLGENNGNGHFVGDSNLLLAHKADTAKVPIRITATELRRSDMYSTVPATAMRDVLQRRIELFETDPDAAECLKRKNLK</sequence>
<dbReference type="Pfam" id="PF14497">
    <property type="entry name" value="GST_C_3"/>
    <property type="match status" value="1"/>
</dbReference>
<dbReference type="CDD" id="cd03039">
    <property type="entry name" value="GST_N_Sigma_like"/>
    <property type="match status" value="1"/>
</dbReference>
<dbReference type="STRING" id="400727.A0A2T7NVR9"/>
<dbReference type="InterPro" id="IPR036249">
    <property type="entry name" value="Thioredoxin-like_sf"/>
</dbReference>
<dbReference type="Proteomes" id="UP000245119">
    <property type="component" value="Linkage Group LG9"/>
</dbReference>
<dbReference type="InterPro" id="IPR036282">
    <property type="entry name" value="Glutathione-S-Trfase_C_sf"/>
</dbReference>
<protein>
    <recommendedName>
        <fullName evidence="1">GST N-terminal domain-containing protein</fullName>
    </recommendedName>
</protein>
<accession>A0A2T7NVR9</accession>
<keyword evidence="3" id="KW-1185">Reference proteome</keyword>
<gene>
    <name evidence="2" type="ORF">C0Q70_15760</name>
</gene>
<dbReference type="GO" id="GO:0004364">
    <property type="term" value="F:glutathione transferase activity"/>
    <property type="evidence" value="ECO:0007669"/>
    <property type="project" value="TreeGrafter"/>
</dbReference>
<dbReference type="Pfam" id="PF02798">
    <property type="entry name" value="GST_N"/>
    <property type="match status" value="1"/>
</dbReference>
<dbReference type="SFLD" id="SFLDS00019">
    <property type="entry name" value="Glutathione_Transferase_(cytos"/>
    <property type="match status" value="1"/>
</dbReference>